<dbReference type="OrthoDB" id="9788224at2"/>
<dbReference type="Gene3D" id="3.40.50.720">
    <property type="entry name" value="NAD(P)-binding Rossmann-like Domain"/>
    <property type="match status" value="1"/>
</dbReference>
<sequence length="329" mass="34108">MKAIRLTRFGEPEALEPVDMPLPVPGAGEALVRVRASGVNFADTLMRRDRYAVTPPLPAILGNEVAGTIEALGPGVEGLEPGARVAAPIFATAAGLGGYAEYAVMPADYLVPLPAALSFEQAVAVMVQGLAALHLVRRAPPAGKLVLVNAAAGGVGSLLVQLAKHAGARLVAAAAGGERKLDFARSMGADAGVDYTRPGWTEELVAALGGHRPDIIYESAGGDVTRDSLQLLAPLGQIVIYGALNIQDFALGVPELLGLIFRNQSVTGFAVVPLLDAAALKADLGTLFGLVADGRLTVTIGGRFPLEQAAEAHRRMERRDTIGKLVLLP</sequence>
<dbReference type="InterPro" id="IPR013149">
    <property type="entry name" value="ADH-like_C"/>
</dbReference>
<keyword evidence="5" id="KW-1185">Reference proteome</keyword>
<dbReference type="RefSeq" id="WP_127787341.1">
    <property type="nucleotide sequence ID" value="NZ_SACL01000003.1"/>
</dbReference>
<dbReference type="AlphaFoldDB" id="A0A437MGC5"/>
<dbReference type="GO" id="GO:0005829">
    <property type="term" value="C:cytosol"/>
    <property type="evidence" value="ECO:0007669"/>
    <property type="project" value="TreeGrafter"/>
</dbReference>
<dbReference type="GO" id="GO:0008270">
    <property type="term" value="F:zinc ion binding"/>
    <property type="evidence" value="ECO:0007669"/>
    <property type="project" value="InterPro"/>
</dbReference>
<dbReference type="InterPro" id="IPR036291">
    <property type="entry name" value="NAD(P)-bd_dom_sf"/>
</dbReference>
<keyword evidence="1" id="KW-0521">NADP</keyword>
<comment type="caution">
    <text evidence="4">The sequence shown here is derived from an EMBL/GenBank/DDBJ whole genome shotgun (WGS) entry which is preliminary data.</text>
</comment>
<dbReference type="InterPro" id="IPR013154">
    <property type="entry name" value="ADH-like_N"/>
</dbReference>
<evidence type="ECO:0000313" key="5">
    <source>
        <dbReference type="Proteomes" id="UP000282957"/>
    </source>
</evidence>
<name>A0A437MGC5_9PROT</name>
<dbReference type="EMBL" id="SACL01000003">
    <property type="protein sequence ID" value="RVT96689.1"/>
    <property type="molecule type" value="Genomic_DNA"/>
</dbReference>
<reference evidence="4 5" key="1">
    <citation type="submission" date="2019-01" db="EMBL/GenBank/DDBJ databases">
        <authorList>
            <person name="Chen W.-M."/>
        </authorList>
    </citation>
    <scope>NUCLEOTIDE SEQUENCE [LARGE SCALE GENOMIC DNA]</scope>
    <source>
        <strain evidence="4 5">CCP-6</strain>
    </source>
</reference>
<proteinExistence type="predicted"/>
<dbReference type="GO" id="GO:0003960">
    <property type="term" value="F:quinone reductase (NADPH) activity"/>
    <property type="evidence" value="ECO:0007669"/>
    <property type="project" value="TreeGrafter"/>
</dbReference>
<accession>A0A437MGC5</accession>
<dbReference type="GO" id="GO:0035925">
    <property type="term" value="F:mRNA 3'-UTR AU-rich region binding"/>
    <property type="evidence" value="ECO:0007669"/>
    <property type="project" value="TreeGrafter"/>
</dbReference>
<dbReference type="SUPFAM" id="SSF50129">
    <property type="entry name" value="GroES-like"/>
    <property type="match status" value="1"/>
</dbReference>
<gene>
    <name evidence="4" type="ORF">EOD42_09750</name>
</gene>
<evidence type="ECO:0000256" key="1">
    <source>
        <dbReference type="ARBA" id="ARBA00022857"/>
    </source>
</evidence>
<feature type="domain" description="Enoyl reductase (ER)" evidence="3">
    <location>
        <begin position="10"/>
        <end position="327"/>
    </location>
</feature>
<dbReference type="PROSITE" id="PS01162">
    <property type="entry name" value="QOR_ZETA_CRYSTAL"/>
    <property type="match status" value="1"/>
</dbReference>
<dbReference type="PANTHER" id="PTHR48106:SF13">
    <property type="entry name" value="QUINONE OXIDOREDUCTASE-RELATED"/>
    <property type="match status" value="1"/>
</dbReference>
<dbReference type="Gene3D" id="3.90.180.10">
    <property type="entry name" value="Medium-chain alcohol dehydrogenases, catalytic domain"/>
    <property type="match status" value="1"/>
</dbReference>
<evidence type="ECO:0000256" key="2">
    <source>
        <dbReference type="ARBA" id="ARBA00023002"/>
    </source>
</evidence>
<protein>
    <submittedName>
        <fullName evidence="4">Zinc-binding alcohol dehydrogenase family protein</fullName>
    </submittedName>
</protein>
<organism evidence="4 5">
    <name type="scientific">Rhodovarius crocodyli</name>
    <dbReference type="NCBI Taxonomy" id="1979269"/>
    <lineage>
        <taxon>Bacteria</taxon>
        <taxon>Pseudomonadati</taxon>
        <taxon>Pseudomonadota</taxon>
        <taxon>Alphaproteobacteria</taxon>
        <taxon>Acetobacterales</taxon>
        <taxon>Roseomonadaceae</taxon>
        <taxon>Rhodovarius</taxon>
    </lineage>
</organism>
<dbReference type="InterPro" id="IPR011032">
    <property type="entry name" value="GroES-like_sf"/>
</dbReference>
<evidence type="ECO:0000259" key="3">
    <source>
        <dbReference type="SMART" id="SM00829"/>
    </source>
</evidence>
<dbReference type="Proteomes" id="UP000282957">
    <property type="component" value="Unassembled WGS sequence"/>
</dbReference>
<keyword evidence="2" id="KW-0560">Oxidoreductase</keyword>
<dbReference type="Pfam" id="PF00107">
    <property type="entry name" value="ADH_zinc_N"/>
    <property type="match status" value="1"/>
</dbReference>
<dbReference type="GO" id="GO:0070402">
    <property type="term" value="F:NADPH binding"/>
    <property type="evidence" value="ECO:0007669"/>
    <property type="project" value="TreeGrafter"/>
</dbReference>
<dbReference type="Pfam" id="PF08240">
    <property type="entry name" value="ADH_N"/>
    <property type="match status" value="1"/>
</dbReference>
<evidence type="ECO:0000313" key="4">
    <source>
        <dbReference type="EMBL" id="RVT96689.1"/>
    </source>
</evidence>
<dbReference type="PANTHER" id="PTHR48106">
    <property type="entry name" value="QUINONE OXIDOREDUCTASE PIG3-RELATED"/>
    <property type="match status" value="1"/>
</dbReference>
<dbReference type="InterPro" id="IPR002364">
    <property type="entry name" value="Quin_OxRdtase/zeta-crystal_CS"/>
</dbReference>
<dbReference type="SMART" id="SM00829">
    <property type="entry name" value="PKS_ER"/>
    <property type="match status" value="1"/>
</dbReference>
<dbReference type="InterPro" id="IPR020843">
    <property type="entry name" value="ER"/>
</dbReference>
<dbReference type="SUPFAM" id="SSF51735">
    <property type="entry name" value="NAD(P)-binding Rossmann-fold domains"/>
    <property type="match status" value="1"/>
</dbReference>